<dbReference type="PANTHER" id="PTHR43447">
    <property type="entry name" value="ALPHA-AMYLASE"/>
    <property type="match status" value="1"/>
</dbReference>
<comment type="catalytic activity">
    <reaction evidence="1 9">
        <text>Endohydrolysis of (1-&gt;4)-alpha-D-glucosidic linkages in polysaccharides containing three or more (1-&gt;4)-alpha-linked D-glucose units.</text>
        <dbReference type="EC" id="3.2.1.1"/>
    </reaction>
</comment>
<feature type="domain" description="Alpha-amylase C-terminal beta-sheet" evidence="12">
    <location>
        <begin position="411"/>
        <end position="477"/>
    </location>
</feature>
<dbReference type="Proteomes" id="UP000747399">
    <property type="component" value="Unassembled WGS sequence"/>
</dbReference>
<dbReference type="GO" id="GO:0005509">
    <property type="term" value="F:calcium ion binding"/>
    <property type="evidence" value="ECO:0007669"/>
    <property type="project" value="InterPro"/>
</dbReference>
<evidence type="ECO:0000259" key="11">
    <source>
        <dbReference type="SMART" id="SM00642"/>
    </source>
</evidence>
<dbReference type="InterPro" id="IPR017853">
    <property type="entry name" value="GH"/>
</dbReference>
<dbReference type="SMART" id="SM00810">
    <property type="entry name" value="Alpha-amyl_C2"/>
    <property type="match status" value="1"/>
</dbReference>
<proteinExistence type="inferred from homology"/>
<feature type="domain" description="Glycosyl hydrolase family 13 catalytic" evidence="11">
    <location>
        <begin position="70"/>
        <end position="410"/>
    </location>
</feature>
<comment type="caution">
    <text evidence="13">The sequence shown here is derived from an EMBL/GenBank/DDBJ whole genome shotgun (WGS) entry which is preliminary data.</text>
</comment>
<comment type="cofactor">
    <cofactor evidence="2">
        <name>Ca(2+)</name>
        <dbReference type="ChEBI" id="CHEBI:29108"/>
    </cofactor>
</comment>
<evidence type="ECO:0000256" key="10">
    <source>
        <dbReference type="SAM" id="MobiDB-lite"/>
    </source>
</evidence>
<keyword evidence="5 9" id="KW-0378">Hydrolase</keyword>
<evidence type="ECO:0000256" key="8">
    <source>
        <dbReference type="RuleBase" id="RU003615"/>
    </source>
</evidence>
<evidence type="ECO:0000259" key="12">
    <source>
        <dbReference type="SMART" id="SM00810"/>
    </source>
</evidence>
<name>A0A8J4AZ79_9CHLO</name>
<feature type="region of interest" description="Disordered" evidence="10">
    <location>
        <begin position="34"/>
        <end position="63"/>
    </location>
</feature>
<dbReference type="Pfam" id="PF07821">
    <property type="entry name" value="Alpha-amyl_C2"/>
    <property type="match status" value="1"/>
</dbReference>
<evidence type="ECO:0000256" key="5">
    <source>
        <dbReference type="ARBA" id="ARBA00022801"/>
    </source>
</evidence>
<evidence type="ECO:0000256" key="2">
    <source>
        <dbReference type="ARBA" id="ARBA00001913"/>
    </source>
</evidence>
<keyword evidence="14" id="KW-1185">Reference proteome</keyword>
<feature type="region of interest" description="Disordered" evidence="10">
    <location>
        <begin position="483"/>
        <end position="509"/>
    </location>
</feature>
<evidence type="ECO:0000256" key="9">
    <source>
        <dbReference type="RuleBase" id="RU361134"/>
    </source>
</evidence>
<keyword evidence="6 9" id="KW-0119">Carbohydrate metabolism</keyword>
<dbReference type="SUPFAM" id="SSF51445">
    <property type="entry name" value="(Trans)glycosidases"/>
    <property type="match status" value="1"/>
</dbReference>
<reference evidence="13" key="1">
    <citation type="journal article" date="2021" name="Proc. Natl. Acad. Sci. U.S.A.">
        <title>Three genomes in the algal genus Volvox reveal the fate of a haploid sex-determining region after a transition to homothallism.</title>
        <authorList>
            <person name="Yamamoto K."/>
            <person name="Hamaji T."/>
            <person name="Kawai-Toyooka H."/>
            <person name="Matsuzaki R."/>
            <person name="Takahashi F."/>
            <person name="Nishimura Y."/>
            <person name="Kawachi M."/>
            <person name="Noguchi H."/>
            <person name="Minakuchi Y."/>
            <person name="Umen J.G."/>
            <person name="Toyoda A."/>
            <person name="Nozaki H."/>
        </authorList>
    </citation>
    <scope>NUCLEOTIDE SEQUENCE</scope>
    <source>
        <strain evidence="13">NIES-3780</strain>
    </source>
</reference>
<organism evidence="13 14">
    <name type="scientific">Volvox africanus</name>
    <dbReference type="NCBI Taxonomy" id="51714"/>
    <lineage>
        <taxon>Eukaryota</taxon>
        <taxon>Viridiplantae</taxon>
        <taxon>Chlorophyta</taxon>
        <taxon>core chlorophytes</taxon>
        <taxon>Chlorophyceae</taxon>
        <taxon>CS clade</taxon>
        <taxon>Chlamydomonadales</taxon>
        <taxon>Volvocaceae</taxon>
        <taxon>Volvox</taxon>
    </lineage>
</organism>
<dbReference type="InterPro" id="IPR006046">
    <property type="entry name" value="Alpha_amylase"/>
</dbReference>
<dbReference type="EMBL" id="BNCO01000009">
    <property type="protein sequence ID" value="GIL50540.1"/>
    <property type="molecule type" value="Genomic_DNA"/>
</dbReference>
<dbReference type="PRINTS" id="PR00110">
    <property type="entry name" value="ALPHAAMYLASE"/>
</dbReference>
<comment type="similarity">
    <text evidence="3 8">Belongs to the glycosyl hydrolase 13 family.</text>
</comment>
<dbReference type="EC" id="3.2.1.1" evidence="4 9"/>
<protein>
    <recommendedName>
        <fullName evidence="4 9">Alpha-amylase</fullName>
        <ecNumber evidence="4 9">3.2.1.1</ecNumber>
    </recommendedName>
</protein>
<dbReference type="InterPro" id="IPR013780">
    <property type="entry name" value="Glyco_hydro_b"/>
</dbReference>
<feature type="region of interest" description="Disordered" evidence="10">
    <location>
        <begin position="197"/>
        <end position="217"/>
    </location>
</feature>
<dbReference type="InterPro" id="IPR012850">
    <property type="entry name" value="A-amylase_bs_C"/>
</dbReference>
<dbReference type="Pfam" id="PF00128">
    <property type="entry name" value="Alpha-amylase"/>
    <property type="match status" value="1"/>
</dbReference>
<evidence type="ECO:0000256" key="3">
    <source>
        <dbReference type="ARBA" id="ARBA00008061"/>
    </source>
</evidence>
<dbReference type="CDD" id="cd11314">
    <property type="entry name" value="AmyAc_arch_bac_plant_AmyA"/>
    <property type="match status" value="1"/>
</dbReference>
<evidence type="ECO:0000256" key="4">
    <source>
        <dbReference type="ARBA" id="ARBA00012595"/>
    </source>
</evidence>
<dbReference type="AlphaFoldDB" id="A0A8J4AZ79"/>
<dbReference type="InterPro" id="IPR006047">
    <property type="entry name" value="GH13_cat_dom"/>
</dbReference>
<evidence type="ECO:0000256" key="6">
    <source>
        <dbReference type="ARBA" id="ARBA00023277"/>
    </source>
</evidence>
<dbReference type="Gene3D" id="3.20.20.80">
    <property type="entry name" value="Glycosidases"/>
    <property type="match status" value="1"/>
</dbReference>
<dbReference type="GO" id="GO:0005975">
    <property type="term" value="P:carbohydrate metabolic process"/>
    <property type="evidence" value="ECO:0007669"/>
    <property type="project" value="InterPro"/>
</dbReference>
<dbReference type="GO" id="GO:0004556">
    <property type="term" value="F:alpha-amylase activity"/>
    <property type="evidence" value="ECO:0007669"/>
    <property type="project" value="UniProtKB-UniRule"/>
</dbReference>
<keyword evidence="7 9" id="KW-0326">Glycosidase</keyword>
<accession>A0A8J4AZ79</accession>
<evidence type="ECO:0000256" key="7">
    <source>
        <dbReference type="ARBA" id="ARBA00023295"/>
    </source>
</evidence>
<feature type="compositionally biased region" description="Low complexity" evidence="10">
    <location>
        <begin position="483"/>
        <end position="494"/>
    </location>
</feature>
<evidence type="ECO:0000313" key="14">
    <source>
        <dbReference type="Proteomes" id="UP000747399"/>
    </source>
</evidence>
<evidence type="ECO:0000256" key="1">
    <source>
        <dbReference type="ARBA" id="ARBA00000548"/>
    </source>
</evidence>
<dbReference type="Gene3D" id="2.60.40.1180">
    <property type="entry name" value="Golgi alpha-mannosidase II"/>
    <property type="match status" value="1"/>
</dbReference>
<dbReference type="SUPFAM" id="SSF51011">
    <property type="entry name" value="Glycosyl hydrolase domain"/>
    <property type="match status" value="1"/>
</dbReference>
<gene>
    <name evidence="13" type="ORF">Vafri_6713</name>
</gene>
<dbReference type="SMART" id="SM00642">
    <property type="entry name" value="Aamy"/>
    <property type="match status" value="1"/>
</dbReference>
<sequence length="509" mass="56780">MRLSTSPNLTKPRLHQNKATYSKTFNLLQRRVNSNAATTLRPVDNESSPGAKPADSPDGVPKRSTGYKDAIMLQAFAWDSCFQKNWYGTVLNKVQDIKAAGVSHLWLPPPSQSVSPQGYMPGQLYNLTSKYGDREQLLKLNQALQQAGIQPMADIVINHRCADEMDGGVYNRFRDDVDHKGRRIDWGKWAITCNDPTFQGSGNPDTGDDYGPAPDLDHANPELRAALKDWLSWLQRDVGFQGWRLDFARGYAARFITEYVDATTGADNLNVGEFWVDLRWNGSHLEYNQDEARQRLCDWIKANGERSCAFDFPTKGELQEAVKHCQYDRLRDARGKAVGLLGWWPAKAVTFVENHDTGSTQQHWPFPSQHVGLGYAYILTHPGIPCLFWDHLFAWGEGLRREIFALTALRRRLGLAADSPLKVLAADKDLYVARVDGRSGSVVLKLGPRYDMGSLLPRREDGWAMTLSGRDWAVWERPAAPAGEAGRAAEGTTGSCNRNGAINGAGPQH</sequence>
<evidence type="ECO:0000313" key="13">
    <source>
        <dbReference type="EMBL" id="GIL50540.1"/>
    </source>
</evidence>